<dbReference type="Proteomes" id="UP000662572">
    <property type="component" value="Unassembled WGS sequence"/>
</dbReference>
<evidence type="ECO:0000313" key="2">
    <source>
        <dbReference type="Proteomes" id="UP000662572"/>
    </source>
</evidence>
<dbReference type="EMBL" id="BMZB01000001">
    <property type="protein sequence ID" value="GGZ25402.1"/>
    <property type="molecule type" value="Genomic_DNA"/>
</dbReference>
<gene>
    <name evidence="1" type="ORF">GCM10011273_08470</name>
</gene>
<protein>
    <submittedName>
        <fullName evidence="1">Uncharacterized protein</fullName>
    </submittedName>
</protein>
<reference evidence="1" key="1">
    <citation type="journal article" date="2014" name="Int. J. Syst. Evol. Microbiol.">
        <title>Complete genome sequence of Corynebacterium casei LMG S-19264T (=DSM 44701T), isolated from a smear-ripened cheese.</title>
        <authorList>
            <consortium name="US DOE Joint Genome Institute (JGI-PGF)"/>
            <person name="Walter F."/>
            <person name="Albersmeier A."/>
            <person name="Kalinowski J."/>
            <person name="Ruckert C."/>
        </authorList>
    </citation>
    <scope>NUCLEOTIDE SEQUENCE</scope>
    <source>
        <strain evidence="1">KCTC 32296</strain>
    </source>
</reference>
<accession>A0A918PWM2</accession>
<comment type="caution">
    <text evidence="1">The sequence shown here is derived from an EMBL/GenBank/DDBJ whole genome shotgun (WGS) entry which is preliminary data.</text>
</comment>
<reference evidence="1" key="2">
    <citation type="submission" date="2020-09" db="EMBL/GenBank/DDBJ databases">
        <authorList>
            <person name="Sun Q."/>
            <person name="Kim S."/>
        </authorList>
    </citation>
    <scope>NUCLEOTIDE SEQUENCE</scope>
    <source>
        <strain evidence="1">KCTC 32296</strain>
    </source>
</reference>
<name>A0A918PWM2_9CAUL</name>
<evidence type="ECO:0000313" key="1">
    <source>
        <dbReference type="EMBL" id="GGZ25402.1"/>
    </source>
</evidence>
<keyword evidence="2" id="KW-1185">Reference proteome</keyword>
<dbReference type="AlphaFoldDB" id="A0A918PWM2"/>
<organism evidence="1 2">
    <name type="scientific">Asticcacaulis endophyticus</name>
    <dbReference type="NCBI Taxonomy" id="1395890"/>
    <lineage>
        <taxon>Bacteria</taxon>
        <taxon>Pseudomonadati</taxon>
        <taxon>Pseudomonadota</taxon>
        <taxon>Alphaproteobacteria</taxon>
        <taxon>Caulobacterales</taxon>
        <taxon>Caulobacteraceae</taxon>
        <taxon>Asticcacaulis</taxon>
    </lineage>
</organism>
<proteinExistence type="predicted"/>
<sequence>MIERVVVYVELLDEGTPVWRPSSAIKVDGNVFVLTNENHDPNTEQWSVLPGSLITIEQQQITDGSLGVATKYDEFAQ</sequence>